<dbReference type="GO" id="GO:0015074">
    <property type="term" value="P:DNA integration"/>
    <property type="evidence" value="ECO:0007669"/>
    <property type="project" value="InterPro"/>
</dbReference>
<dbReference type="GO" id="GO:0032196">
    <property type="term" value="P:transposition"/>
    <property type="evidence" value="ECO:0007669"/>
    <property type="project" value="TreeGrafter"/>
</dbReference>
<dbReference type="PANTHER" id="PTHR10948:SF23">
    <property type="entry name" value="TRANSPOSASE INSI FOR INSERTION SEQUENCE ELEMENT IS30A-RELATED"/>
    <property type="match status" value="1"/>
</dbReference>
<dbReference type="GO" id="GO:0005829">
    <property type="term" value="C:cytosol"/>
    <property type="evidence" value="ECO:0007669"/>
    <property type="project" value="TreeGrafter"/>
</dbReference>
<dbReference type="Gene3D" id="3.30.420.10">
    <property type="entry name" value="Ribonuclease H-like superfamily/Ribonuclease H"/>
    <property type="match status" value="1"/>
</dbReference>
<dbReference type="InterPro" id="IPR051917">
    <property type="entry name" value="Transposase-Integrase"/>
</dbReference>
<evidence type="ECO:0000313" key="5">
    <source>
        <dbReference type="Proteomes" id="UP000536604"/>
    </source>
</evidence>
<dbReference type="RefSeq" id="WP_184293673.1">
    <property type="nucleotide sequence ID" value="NZ_JACHJO010000019.1"/>
</dbReference>
<dbReference type="EMBL" id="JACHJO010000019">
    <property type="protein sequence ID" value="MBB6122241.1"/>
    <property type="molecule type" value="Genomic_DNA"/>
</dbReference>
<proteinExistence type="predicted"/>
<feature type="region of interest" description="Disordered" evidence="2">
    <location>
        <begin position="46"/>
        <end position="72"/>
    </location>
</feature>
<dbReference type="GO" id="GO:0004803">
    <property type="term" value="F:transposase activity"/>
    <property type="evidence" value="ECO:0007669"/>
    <property type="project" value="TreeGrafter"/>
</dbReference>
<dbReference type="InterPro" id="IPR012337">
    <property type="entry name" value="RNaseH-like_sf"/>
</dbReference>
<sequence length="347" mass="38829">METRRTLTLEDREEIALAHTRGEGVRSIARLLGRHPSVVSREIRRNTGKRGYRATTAHKRAKTRQSRPQQRRIDTDPVIRQRVLADLGRGRTPRQIAGRLKLEAENASVEPMEGSLPADGERISHEAIYTWIYALPKGELARLGVMLCSKQTGRRPRRRNGLSGARIVGMRSIRERPAEAEGRRIPGHWEGDLVLGKDGKSAAITLVDRQSRFTAIGALPEGKKADQVADVLIEHVSGLPELVRKSLTWDQGTEMGRHAALTVATDLPVFFADPHSPWQRPTNENTNRLIREYLPKGTEIPQHQPYLTAIAEELNNRPRACLGFYTPQEVFHGQLLEGQDEGVASTS</sequence>
<dbReference type="GO" id="GO:0006310">
    <property type="term" value="P:DNA recombination"/>
    <property type="evidence" value="ECO:0007669"/>
    <property type="project" value="UniProtKB-KW"/>
</dbReference>
<keyword evidence="5" id="KW-1185">Reference proteome</keyword>
<dbReference type="PANTHER" id="PTHR10948">
    <property type="entry name" value="TRANSPOSASE"/>
    <property type="match status" value="1"/>
</dbReference>
<organism evidence="4 5">
    <name type="scientific">Nocardiopsis algeriensis</name>
    <dbReference type="NCBI Taxonomy" id="1478215"/>
    <lineage>
        <taxon>Bacteria</taxon>
        <taxon>Bacillati</taxon>
        <taxon>Actinomycetota</taxon>
        <taxon>Actinomycetes</taxon>
        <taxon>Streptosporangiales</taxon>
        <taxon>Nocardiopsidaceae</taxon>
        <taxon>Nocardiopsis</taxon>
    </lineage>
</organism>
<keyword evidence="1" id="KW-0233">DNA recombination</keyword>
<dbReference type="NCBIfam" id="NF033563">
    <property type="entry name" value="transpos_IS30"/>
    <property type="match status" value="1"/>
</dbReference>
<feature type="domain" description="Integrase catalytic" evidence="3">
    <location>
        <begin position="173"/>
        <end position="335"/>
    </location>
</feature>
<dbReference type="InterPro" id="IPR025246">
    <property type="entry name" value="IS30-like_HTH"/>
</dbReference>
<dbReference type="InterPro" id="IPR036397">
    <property type="entry name" value="RNaseH_sf"/>
</dbReference>
<accession>A0A841J1N7</accession>
<dbReference type="Pfam" id="PF00665">
    <property type="entry name" value="rve"/>
    <property type="match status" value="1"/>
</dbReference>
<evidence type="ECO:0000259" key="3">
    <source>
        <dbReference type="PROSITE" id="PS50994"/>
    </source>
</evidence>
<gene>
    <name evidence="4" type="ORF">FHS13_004230</name>
</gene>
<reference evidence="4 5" key="1">
    <citation type="submission" date="2020-08" db="EMBL/GenBank/DDBJ databases">
        <title>Genomic Encyclopedia of Type Strains, Phase III (KMG-III): the genomes of soil and plant-associated and newly described type strains.</title>
        <authorList>
            <person name="Whitman W."/>
        </authorList>
    </citation>
    <scope>NUCLEOTIDE SEQUENCE [LARGE SCALE GENOMIC DNA]</scope>
    <source>
        <strain evidence="4 5">CECT 8712</strain>
    </source>
</reference>
<feature type="compositionally biased region" description="Basic residues" evidence="2">
    <location>
        <begin position="46"/>
        <end position="65"/>
    </location>
</feature>
<dbReference type="AlphaFoldDB" id="A0A841J1N7"/>
<dbReference type="SUPFAM" id="SSF53098">
    <property type="entry name" value="Ribonuclease H-like"/>
    <property type="match status" value="1"/>
</dbReference>
<dbReference type="InterPro" id="IPR053392">
    <property type="entry name" value="Transposase_IS30-like"/>
</dbReference>
<dbReference type="PROSITE" id="PS50994">
    <property type="entry name" value="INTEGRASE"/>
    <property type="match status" value="1"/>
</dbReference>
<dbReference type="GO" id="GO:0003676">
    <property type="term" value="F:nucleic acid binding"/>
    <property type="evidence" value="ECO:0007669"/>
    <property type="project" value="InterPro"/>
</dbReference>
<name>A0A841J1N7_9ACTN</name>
<evidence type="ECO:0000256" key="2">
    <source>
        <dbReference type="SAM" id="MobiDB-lite"/>
    </source>
</evidence>
<comment type="caution">
    <text evidence="4">The sequence shown here is derived from an EMBL/GenBank/DDBJ whole genome shotgun (WGS) entry which is preliminary data.</text>
</comment>
<dbReference type="Pfam" id="PF13936">
    <property type="entry name" value="HTH_38"/>
    <property type="match status" value="1"/>
</dbReference>
<evidence type="ECO:0000256" key="1">
    <source>
        <dbReference type="ARBA" id="ARBA00023172"/>
    </source>
</evidence>
<dbReference type="InterPro" id="IPR001584">
    <property type="entry name" value="Integrase_cat-core"/>
</dbReference>
<protein>
    <submittedName>
        <fullName evidence="4">IS30 family transposase</fullName>
    </submittedName>
</protein>
<dbReference type="Proteomes" id="UP000536604">
    <property type="component" value="Unassembled WGS sequence"/>
</dbReference>
<evidence type="ECO:0000313" key="4">
    <source>
        <dbReference type="EMBL" id="MBB6122241.1"/>
    </source>
</evidence>